<evidence type="ECO:0000256" key="2">
    <source>
        <dbReference type="RuleBase" id="RU004355"/>
    </source>
</evidence>
<keyword evidence="1" id="KW-0963">Cytoplasm</keyword>
<comment type="subunit">
    <text evidence="1">Heterooligomer composed of large and small subunits.</text>
</comment>
<dbReference type="AlphaFoldDB" id="A0A1Q2D7S2"/>
<dbReference type="KEGG" id="vpi:BW732_09335"/>
<dbReference type="PANTHER" id="PTHR30008:SF0">
    <property type="entry name" value="EXODEOXYRIBONUCLEASE 7 LARGE SUBUNIT"/>
    <property type="match status" value="1"/>
</dbReference>
<evidence type="ECO:0000313" key="4">
    <source>
        <dbReference type="Proteomes" id="UP000188246"/>
    </source>
</evidence>
<dbReference type="GO" id="GO:0009318">
    <property type="term" value="C:exodeoxyribonuclease VII complex"/>
    <property type="evidence" value="ECO:0007669"/>
    <property type="project" value="UniProtKB-UniRule"/>
</dbReference>
<dbReference type="GO" id="GO:0003676">
    <property type="term" value="F:nucleic acid binding"/>
    <property type="evidence" value="ECO:0007669"/>
    <property type="project" value="InterPro"/>
</dbReference>
<organism evidence="3 4">
    <name type="scientific">Vagococcus penaei</name>
    <dbReference type="NCBI Taxonomy" id="633807"/>
    <lineage>
        <taxon>Bacteria</taxon>
        <taxon>Bacillati</taxon>
        <taxon>Bacillota</taxon>
        <taxon>Bacilli</taxon>
        <taxon>Lactobacillales</taxon>
        <taxon>Enterococcaceae</taxon>
        <taxon>Vagococcus</taxon>
    </lineage>
</organism>
<dbReference type="OrthoDB" id="9802795at2"/>
<keyword evidence="1 2" id="KW-0269">Exonuclease</keyword>
<comment type="subcellular location">
    <subcellularLocation>
        <location evidence="1 2">Cytoplasm</location>
    </subcellularLocation>
</comment>
<dbReference type="GO" id="GO:0006308">
    <property type="term" value="P:DNA catabolic process"/>
    <property type="evidence" value="ECO:0007669"/>
    <property type="project" value="UniProtKB-UniRule"/>
</dbReference>
<proteinExistence type="inferred from homology"/>
<dbReference type="HAMAP" id="MF_00378">
    <property type="entry name" value="Exonuc_7_L"/>
    <property type="match status" value="1"/>
</dbReference>
<dbReference type="InterPro" id="IPR003753">
    <property type="entry name" value="Exonuc_VII_L"/>
</dbReference>
<comment type="function">
    <text evidence="1">Bidirectionally degrades single-stranded DNA into large acid-insoluble oligonucleotides, which are then degraded further into small acid-soluble oligonucleotides.</text>
</comment>
<dbReference type="PANTHER" id="PTHR30008">
    <property type="entry name" value="EXODEOXYRIBONUCLEASE 7 LARGE SUBUNIT"/>
    <property type="match status" value="1"/>
</dbReference>
<dbReference type="GO" id="GO:0008855">
    <property type="term" value="F:exodeoxyribonuclease VII activity"/>
    <property type="evidence" value="ECO:0007669"/>
    <property type="project" value="UniProtKB-UniRule"/>
</dbReference>
<reference evidence="3 4" key="1">
    <citation type="journal article" date="2010" name="Int. J. Syst. Evol. Microbiol.">
        <title>Vagococcus penaei sp. nov., isolated from spoilage microbiota of cooked shrimp (Penaeus vannamei).</title>
        <authorList>
            <person name="Jaffres E."/>
            <person name="Prevost H."/>
            <person name="Rossero A."/>
            <person name="Joffraud J.J."/>
            <person name="Dousset X."/>
        </authorList>
    </citation>
    <scope>NUCLEOTIDE SEQUENCE [LARGE SCALE GENOMIC DNA]</scope>
    <source>
        <strain evidence="3 4">CD276</strain>
    </source>
</reference>
<dbReference type="InterPro" id="IPR020579">
    <property type="entry name" value="Exonuc_VII_lsu_C"/>
</dbReference>
<dbReference type="NCBIfam" id="TIGR00237">
    <property type="entry name" value="xseA"/>
    <property type="match status" value="1"/>
</dbReference>
<protein>
    <recommendedName>
        <fullName evidence="1">Exodeoxyribonuclease 7 large subunit</fullName>
        <ecNumber evidence="1">3.1.11.6</ecNumber>
    </recommendedName>
    <alternativeName>
        <fullName evidence="1">Exodeoxyribonuclease VII large subunit</fullName>
        <shortName evidence="1">Exonuclease VII large subunit</shortName>
    </alternativeName>
</protein>
<dbReference type="CDD" id="cd04489">
    <property type="entry name" value="ExoVII_LU_OBF"/>
    <property type="match status" value="1"/>
</dbReference>
<dbReference type="EMBL" id="CP019609">
    <property type="protein sequence ID" value="AQP54409.1"/>
    <property type="molecule type" value="Genomic_DNA"/>
</dbReference>
<dbReference type="EC" id="3.1.11.6" evidence="1"/>
<dbReference type="Pfam" id="PF02601">
    <property type="entry name" value="Exonuc_VII_L"/>
    <property type="match status" value="1"/>
</dbReference>
<sequence length="449" mass="51569">MEQKDYLTVTALTKYLKRKFDADPYLERVFLTGEISNFRFRANSHQYFSLKDDRAKISAVMFKSAMSQLKFKPEEGMKVLVVGRISLYEASGNYQIYVEHMEPDGKGALYQALEQRKEALTAEGLFKADFKQLLPNYPKRIAVITSASGAVIRDIITTIQRRYPIVQLVLFPTVVQGDKAAADIVRQIKQADSRDFDTMIVGRGGGSIEDLWPFNEEAVVRAIFEAKTPIISSVGHETDVTLADLVADVRAATPTAAAELAVPVLSDELVKIHDKKMRLYQAFKRLMQVQQHRLDRVHSSFVFKQPQRLYEPYALKVDELVTRMDKQLAQQVKQETQVFNQLTQRLWRYTPQNRIQQLIQTNTYLDERLRSAMTTYIVSQRERFTDLINQLDILSPLRTMKRGYSYVVFDEQVISSVTQIAKDSDIRVVMSDGEVIAKVNKIEEKEMND</sequence>
<gene>
    <name evidence="1" type="primary">xseA</name>
    <name evidence="3" type="ORF">BW732_09335</name>
</gene>
<name>A0A1Q2D7S2_9ENTE</name>
<evidence type="ECO:0000256" key="1">
    <source>
        <dbReference type="HAMAP-Rule" id="MF_00378"/>
    </source>
</evidence>
<keyword evidence="1 2" id="KW-0378">Hydrolase</keyword>
<comment type="catalytic activity">
    <reaction evidence="1 2">
        <text>Exonucleolytic cleavage in either 5'- to 3'- or 3'- to 5'-direction to yield nucleoside 5'-phosphates.</text>
        <dbReference type="EC" id="3.1.11.6"/>
    </reaction>
</comment>
<dbReference type="RefSeq" id="WP_077276487.1">
    <property type="nucleotide sequence ID" value="NZ_CP019609.1"/>
</dbReference>
<evidence type="ECO:0000313" key="3">
    <source>
        <dbReference type="EMBL" id="AQP54409.1"/>
    </source>
</evidence>
<dbReference type="GO" id="GO:0005737">
    <property type="term" value="C:cytoplasm"/>
    <property type="evidence" value="ECO:0007669"/>
    <property type="project" value="UniProtKB-SubCell"/>
</dbReference>
<dbReference type="InterPro" id="IPR025824">
    <property type="entry name" value="OB-fold_nuc-bd_dom"/>
</dbReference>
<keyword evidence="1 2" id="KW-0540">Nuclease</keyword>
<accession>A0A1Q2D7S2</accession>
<keyword evidence="4" id="KW-1185">Reference proteome</keyword>
<dbReference type="Proteomes" id="UP000188246">
    <property type="component" value="Chromosome"/>
</dbReference>
<dbReference type="Pfam" id="PF13742">
    <property type="entry name" value="tRNA_anti_2"/>
    <property type="match status" value="1"/>
</dbReference>
<comment type="similarity">
    <text evidence="1 2">Belongs to the XseA family.</text>
</comment>
<dbReference type="STRING" id="633807.BW732_09335"/>